<evidence type="ECO:0000313" key="3">
    <source>
        <dbReference type="Proteomes" id="UP001375240"/>
    </source>
</evidence>
<name>A0AAV9VF70_9PEZI</name>
<keyword evidence="3" id="KW-1185">Reference proteome</keyword>
<reference evidence="2 3" key="1">
    <citation type="submission" date="2019-10" db="EMBL/GenBank/DDBJ databases">
        <authorList>
            <person name="Palmer J.M."/>
        </authorList>
    </citation>
    <scope>NUCLEOTIDE SEQUENCE [LARGE SCALE GENOMIC DNA]</scope>
    <source>
        <strain evidence="2 3">TWF696</strain>
    </source>
</reference>
<dbReference type="EMBL" id="JAVHNQ010000001">
    <property type="protein sequence ID" value="KAK6359684.1"/>
    <property type="molecule type" value="Genomic_DNA"/>
</dbReference>
<evidence type="ECO:0000256" key="1">
    <source>
        <dbReference type="SAM" id="MobiDB-lite"/>
    </source>
</evidence>
<evidence type="ECO:0000313" key="2">
    <source>
        <dbReference type="EMBL" id="KAK6359684.1"/>
    </source>
</evidence>
<dbReference type="Proteomes" id="UP001375240">
    <property type="component" value="Unassembled WGS sequence"/>
</dbReference>
<feature type="compositionally biased region" description="Basic and acidic residues" evidence="1">
    <location>
        <begin position="74"/>
        <end position="87"/>
    </location>
</feature>
<proteinExistence type="predicted"/>
<feature type="region of interest" description="Disordered" evidence="1">
    <location>
        <begin position="1"/>
        <end position="26"/>
    </location>
</feature>
<protein>
    <submittedName>
        <fullName evidence="2">Uncharacterized protein</fullName>
    </submittedName>
</protein>
<accession>A0AAV9VF70</accession>
<sequence>MQSPANLRARNWSKKKKDSIIGSKERTRRWEKAIPKKLFMEQILIHPVHPLHRKLRPNRSFFVRFVNVTLSIESERKEENKEDETRPGDQSQKKLNSINEPSILLLHSTLSRL</sequence>
<gene>
    <name evidence="2" type="ORF">TWF696_000827</name>
</gene>
<feature type="compositionally biased region" description="Polar residues" evidence="1">
    <location>
        <begin position="88"/>
        <end position="99"/>
    </location>
</feature>
<comment type="caution">
    <text evidence="2">The sequence shown here is derived from an EMBL/GenBank/DDBJ whole genome shotgun (WGS) entry which is preliminary data.</text>
</comment>
<organism evidence="2 3">
    <name type="scientific">Orbilia brochopaga</name>
    <dbReference type="NCBI Taxonomy" id="3140254"/>
    <lineage>
        <taxon>Eukaryota</taxon>
        <taxon>Fungi</taxon>
        <taxon>Dikarya</taxon>
        <taxon>Ascomycota</taxon>
        <taxon>Pezizomycotina</taxon>
        <taxon>Orbiliomycetes</taxon>
        <taxon>Orbiliales</taxon>
        <taxon>Orbiliaceae</taxon>
        <taxon>Orbilia</taxon>
    </lineage>
</organism>
<dbReference type="AlphaFoldDB" id="A0AAV9VF70"/>
<feature type="region of interest" description="Disordered" evidence="1">
    <location>
        <begin position="74"/>
        <end position="99"/>
    </location>
</feature>